<evidence type="ECO:0000313" key="3">
    <source>
        <dbReference type="Proteomes" id="UP000600918"/>
    </source>
</evidence>
<keyword evidence="3" id="KW-1185">Reference proteome</keyword>
<gene>
    <name evidence="2" type="ORF">H0235_007092</name>
</gene>
<dbReference type="EMBL" id="JACSDY010000005">
    <property type="protein sequence ID" value="KAF7427398.1"/>
    <property type="molecule type" value="Genomic_DNA"/>
</dbReference>
<protein>
    <submittedName>
        <fullName evidence="2">Uncharacterized protein</fullName>
    </submittedName>
</protein>
<dbReference type="AlphaFoldDB" id="A0A834UBA2"/>
<feature type="region of interest" description="Disordered" evidence="1">
    <location>
        <begin position="1"/>
        <end position="22"/>
    </location>
</feature>
<proteinExistence type="predicted"/>
<reference evidence="2" key="1">
    <citation type="journal article" date="2020" name="G3 (Bethesda)">
        <title>High-Quality Assemblies for Three Invasive Social Wasps from the &lt;i&gt;Vespula&lt;/i&gt; Genus.</title>
        <authorList>
            <person name="Harrop T.W.R."/>
            <person name="Guhlin J."/>
            <person name="McLaughlin G.M."/>
            <person name="Permina E."/>
            <person name="Stockwell P."/>
            <person name="Gilligan J."/>
            <person name="Le Lec M.F."/>
            <person name="Gruber M.A.M."/>
            <person name="Quinn O."/>
            <person name="Lovegrove M."/>
            <person name="Duncan E.J."/>
            <person name="Remnant E.J."/>
            <person name="Van Eeckhoven J."/>
            <person name="Graham B."/>
            <person name="Knapp R.A."/>
            <person name="Langford K.W."/>
            <person name="Kronenberg Z."/>
            <person name="Press M.O."/>
            <person name="Eacker S.M."/>
            <person name="Wilson-Rankin E.E."/>
            <person name="Purcell J."/>
            <person name="Lester P.J."/>
            <person name="Dearden P.K."/>
        </authorList>
    </citation>
    <scope>NUCLEOTIDE SEQUENCE</scope>
    <source>
        <strain evidence="2">Volc-1</strain>
    </source>
</reference>
<dbReference type="Proteomes" id="UP000600918">
    <property type="component" value="Unassembled WGS sequence"/>
</dbReference>
<name>A0A834UBA2_VESPE</name>
<accession>A0A834UBA2</accession>
<organism evidence="2 3">
    <name type="scientific">Vespula pensylvanica</name>
    <name type="common">Western yellow jacket</name>
    <name type="synonym">Wasp</name>
    <dbReference type="NCBI Taxonomy" id="30213"/>
    <lineage>
        <taxon>Eukaryota</taxon>
        <taxon>Metazoa</taxon>
        <taxon>Ecdysozoa</taxon>
        <taxon>Arthropoda</taxon>
        <taxon>Hexapoda</taxon>
        <taxon>Insecta</taxon>
        <taxon>Pterygota</taxon>
        <taxon>Neoptera</taxon>
        <taxon>Endopterygota</taxon>
        <taxon>Hymenoptera</taxon>
        <taxon>Apocrita</taxon>
        <taxon>Aculeata</taxon>
        <taxon>Vespoidea</taxon>
        <taxon>Vespidae</taxon>
        <taxon>Vespinae</taxon>
        <taxon>Vespula</taxon>
    </lineage>
</organism>
<feature type="compositionally biased region" description="Basic and acidic residues" evidence="1">
    <location>
        <begin position="7"/>
        <end position="22"/>
    </location>
</feature>
<evidence type="ECO:0000313" key="2">
    <source>
        <dbReference type="EMBL" id="KAF7427398.1"/>
    </source>
</evidence>
<comment type="caution">
    <text evidence="2">The sequence shown here is derived from an EMBL/GenBank/DDBJ whole genome shotgun (WGS) entry which is preliminary data.</text>
</comment>
<evidence type="ECO:0000256" key="1">
    <source>
        <dbReference type="SAM" id="MobiDB-lite"/>
    </source>
</evidence>
<sequence length="85" mass="9751">MSTPRWLMDRGTDVQRSVDTRSNDQRAWGDRTYIKGLNLKYLLYERVPIPCGLLFLIVETPLLLDSLVCGWPTSPLGILSKQSRE</sequence>